<reference evidence="2" key="1">
    <citation type="submission" date="2015-09" db="EMBL/GenBank/DDBJ databases">
        <authorList>
            <person name="Fill T.P."/>
            <person name="Baretta J.F."/>
            <person name="de Almeida L.G."/>
            <person name="Rocha M."/>
            <person name="de Souza D.H."/>
            <person name="Malavazi I."/>
            <person name="Cerdeira L.T."/>
            <person name="Hong H."/>
            <person name="Samborskyy M."/>
            <person name="de Vasconcelos A.T."/>
            <person name="Leadlay P."/>
            <person name="Rodrigues-Filho E."/>
        </authorList>
    </citation>
    <scope>NUCLEOTIDE SEQUENCE [LARGE SCALE GENOMIC DNA]</scope>
    <source>
        <strain evidence="2">LaBioMMi 136</strain>
    </source>
</reference>
<evidence type="ECO:0000313" key="2">
    <source>
        <dbReference type="Proteomes" id="UP000190744"/>
    </source>
</evidence>
<proteinExistence type="predicted"/>
<dbReference type="Proteomes" id="UP000190744">
    <property type="component" value="Unassembled WGS sequence"/>
</dbReference>
<accession>A0A1S9RTU4</accession>
<gene>
    <name evidence="1" type="ORF">PEBR_11165</name>
</gene>
<sequence>MDQEEIFNPLIHLNYSPPERKITMQDLLLDQSPCASSIAGTTPFPLLSREGVRAYRRALFQQKVLDRCASSPFPGTLVIRDAGKESNFIKDFWTHPQIMSIVSEAMGVPLNVVMPTEIGHTNIQVEGATVSEMTQKLKVDPSVEKVELSAEERAYDPLKDASAIIPWHYDSYPYVCVLMLSETDGMIGGETYIKKGNGTPQKVCQDSIPTRKMCLTAPKVEGPQIGHAVMLQGGQVQHLAARAKGVKERISTITSYRSSMPTVYDSSYMTNIRPYANLNRLYPEWIQYRLRKLRDEINHYLQKIEKEPELALEKVQLETLINEQAEYLQQTSRQMVSPAEEHRILKKYGSTAYYEAPRIWINLQSLPEFDIIASSADKNRVWRPESTYWLDLQTSVESLRLGKSLKSARGNLAWDHKRQYFMGDELIRQGLNEMFLDWLGVSGLWDLYCKMT</sequence>
<dbReference type="PANTHER" id="PTHR41677:SF1">
    <property type="entry name" value="FE2OG DIOXYGENASE DOMAIN-CONTAINING PROTEIN"/>
    <property type="match status" value="1"/>
</dbReference>
<comment type="caution">
    <text evidence="1">The sequence shown here is derived from an EMBL/GenBank/DDBJ whole genome shotgun (WGS) entry which is preliminary data.</text>
</comment>
<dbReference type="PANTHER" id="PTHR41677">
    <property type="entry name" value="YALI0B19030P"/>
    <property type="match status" value="1"/>
</dbReference>
<dbReference type="AlphaFoldDB" id="A0A1S9RTU4"/>
<dbReference type="EMBL" id="LJBN01000117">
    <property type="protein sequence ID" value="OOQ88720.1"/>
    <property type="molecule type" value="Genomic_DNA"/>
</dbReference>
<protein>
    <submittedName>
        <fullName evidence="1">Uncharacterized protein</fullName>
    </submittedName>
</protein>
<organism evidence="1 2">
    <name type="scientific">Penicillium brasilianum</name>
    <dbReference type="NCBI Taxonomy" id="104259"/>
    <lineage>
        <taxon>Eukaryota</taxon>
        <taxon>Fungi</taxon>
        <taxon>Dikarya</taxon>
        <taxon>Ascomycota</taxon>
        <taxon>Pezizomycotina</taxon>
        <taxon>Eurotiomycetes</taxon>
        <taxon>Eurotiomycetidae</taxon>
        <taxon>Eurotiales</taxon>
        <taxon>Aspergillaceae</taxon>
        <taxon>Penicillium</taxon>
    </lineage>
</organism>
<evidence type="ECO:0000313" key="1">
    <source>
        <dbReference type="EMBL" id="OOQ88720.1"/>
    </source>
</evidence>
<name>A0A1S9RTU4_PENBI</name>